<keyword evidence="3" id="KW-1185">Reference proteome</keyword>
<organism evidence="2 3">
    <name type="scientific">Phytophthora citrophthora</name>
    <dbReference type="NCBI Taxonomy" id="4793"/>
    <lineage>
        <taxon>Eukaryota</taxon>
        <taxon>Sar</taxon>
        <taxon>Stramenopiles</taxon>
        <taxon>Oomycota</taxon>
        <taxon>Peronosporomycetes</taxon>
        <taxon>Peronosporales</taxon>
        <taxon>Peronosporaceae</taxon>
        <taxon>Phytophthora</taxon>
    </lineage>
</organism>
<sequence length="518" mass="58670">MAKKEFHKVYNAQSRHRMPTQTQILMAVMGLAAVLLLLEMSMLGGSNNAYLNAEVEDGGSVYPDEILQSEWANEVDEADLVHLSLLHEACLTYKDSVVPWTYGLNGKVAKPSTLIDKDDPDLLEKMRQCPDVDIFLPLGIRGHGYCEDSIAYTKCTFGLKLMRILESRLLPAWAIEMKYVDKKTGETFSYHDLCPKTPMIFFNHYWDGIPDAPEWPKTKPLYLMPNIEMYELKAEHYWGVDMVLCKTAICARRVRMWYQQEGNPRHTQVMYTRHTSSDVAALARTRLGEDSIAPKNWSDVRFIHAVGTSVQKGTRPVLNCWLGRSDFPPLHVYMDEDVYNGYLKKQYEGRIRGTQVHMHVGRASADDFGKMIAESAFFMCTSLQEGYGHYINQARASGAVIVSTDLPPMNEFLTPESGVLIPVKRWAYQEQMLGGQYNGEHGLKGVEGFTADFDGAGVCKAVEKVLAMTPAEREAMAARAKKQYYIDLNFFAAKMKELREIARRGVAPRLRKSEEDAV</sequence>
<evidence type="ECO:0000256" key="1">
    <source>
        <dbReference type="SAM" id="Phobius"/>
    </source>
</evidence>
<feature type="transmembrane region" description="Helical" evidence="1">
    <location>
        <begin position="24"/>
        <end position="43"/>
    </location>
</feature>
<evidence type="ECO:0008006" key="4">
    <source>
        <dbReference type="Google" id="ProtNLM"/>
    </source>
</evidence>
<evidence type="ECO:0000313" key="2">
    <source>
        <dbReference type="EMBL" id="KAK1937075.1"/>
    </source>
</evidence>
<proteinExistence type="predicted"/>
<keyword evidence="1" id="KW-0472">Membrane</keyword>
<reference evidence="2" key="1">
    <citation type="submission" date="2023-08" db="EMBL/GenBank/DDBJ databases">
        <title>Reference Genome Resource for the Citrus Pathogen Phytophthora citrophthora.</title>
        <authorList>
            <person name="Moller H."/>
            <person name="Coetzee B."/>
            <person name="Rose L.J."/>
            <person name="Van Niekerk J.M."/>
        </authorList>
    </citation>
    <scope>NUCLEOTIDE SEQUENCE</scope>
    <source>
        <strain evidence="2">STE-U-9442</strain>
    </source>
</reference>
<keyword evidence="1" id="KW-1133">Transmembrane helix</keyword>
<name>A0AAD9GEK7_9STRA</name>
<dbReference type="SUPFAM" id="SSF53756">
    <property type="entry name" value="UDP-Glycosyltransferase/glycogen phosphorylase"/>
    <property type="match status" value="1"/>
</dbReference>
<protein>
    <recommendedName>
        <fullName evidence="4">Glycosyl transferase family 1 domain-containing protein</fullName>
    </recommendedName>
</protein>
<evidence type="ECO:0000313" key="3">
    <source>
        <dbReference type="Proteomes" id="UP001259832"/>
    </source>
</evidence>
<dbReference type="AlphaFoldDB" id="A0AAD9GEK7"/>
<comment type="caution">
    <text evidence="2">The sequence shown here is derived from an EMBL/GenBank/DDBJ whole genome shotgun (WGS) entry which is preliminary data.</text>
</comment>
<accession>A0AAD9GEK7</accession>
<dbReference type="EMBL" id="JASMQC010000020">
    <property type="protein sequence ID" value="KAK1937075.1"/>
    <property type="molecule type" value="Genomic_DNA"/>
</dbReference>
<dbReference type="Gene3D" id="3.40.50.2000">
    <property type="entry name" value="Glycogen Phosphorylase B"/>
    <property type="match status" value="1"/>
</dbReference>
<gene>
    <name evidence="2" type="ORF">P3T76_009853</name>
</gene>
<dbReference type="Proteomes" id="UP001259832">
    <property type="component" value="Unassembled WGS sequence"/>
</dbReference>
<keyword evidence="1" id="KW-0812">Transmembrane</keyword>